<feature type="region of interest" description="Disordered" evidence="1">
    <location>
        <begin position="693"/>
        <end position="713"/>
    </location>
</feature>
<feature type="compositionally biased region" description="Basic and acidic residues" evidence="1">
    <location>
        <begin position="693"/>
        <end position="703"/>
    </location>
</feature>
<reference evidence="3" key="1">
    <citation type="submission" date="2020-05" db="UniProtKB">
        <authorList>
            <consortium name="EnsemblMetazoa"/>
        </authorList>
    </citation>
    <scope>IDENTIFICATION</scope>
    <source>
        <strain evidence="3">Aabys</strain>
    </source>
</reference>
<dbReference type="InterPro" id="IPR056628">
    <property type="entry name" value="Mkg_C"/>
</dbReference>
<evidence type="ECO:0000259" key="2">
    <source>
        <dbReference type="PROSITE" id="PS00028"/>
    </source>
</evidence>
<accession>A0A1I8N6K7</accession>
<dbReference type="PANTHER" id="PTHR12271">
    <property type="entry name" value="POLY A POLYMERASE CID PAP -RELATED"/>
    <property type="match status" value="1"/>
</dbReference>
<feature type="compositionally biased region" description="Polar residues" evidence="1">
    <location>
        <begin position="7"/>
        <end position="18"/>
    </location>
</feature>
<evidence type="ECO:0000313" key="3">
    <source>
        <dbReference type="EnsemblMetazoa" id="MDOA012073-PA"/>
    </source>
</evidence>
<dbReference type="InterPro" id="IPR043519">
    <property type="entry name" value="NT_sf"/>
</dbReference>
<dbReference type="GO" id="GO:0031123">
    <property type="term" value="P:RNA 3'-end processing"/>
    <property type="evidence" value="ECO:0007669"/>
    <property type="project" value="TreeGrafter"/>
</dbReference>
<dbReference type="KEGG" id="mde:101897169"/>
<feature type="domain" description="C2H2-type" evidence="2">
    <location>
        <begin position="46"/>
        <end position="67"/>
    </location>
</feature>
<evidence type="ECO:0000256" key="1">
    <source>
        <dbReference type="SAM" id="MobiDB-lite"/>
    </source>
</evidence>
<dbReference type="eggNOG" id="KOG2277">
    <property type="taxonomic scope" value="Eukaryota"/>
</dbReference>
<dbReference type="VEuPathDB" id="VectorBase:MDOA012073"/>
<dbReference type="InterPro" id="IPR054708">
    <property type="entry name" value="MTPAP-like_central"/>
</dbReference>
<evidence type="ECO:0000313" key="4">
    <source>
        <dbReference type="Proteomes" id="UP001652621"/>
    </source>
</evidence>
<protein>
    <submittedName>
        <fullName evidence="5">Speckle targeted PIP5K1A-regulated poly(A) polymerase</fullName>
    </submittedName>
</protein>
<dbReference type="SUPFAM" id="SSF81301">
    <property type="entry name" value="Nucleotidyltransferase"/>
    <property type="match status" value="1"/>
</dbReference>
<dbReference type="PANTHER" id="PTHR12271:SF138">
    <property type="entry name" value="GH05885P"/>
    <property type="match status" value="1"/>
</dbReference>
<keyword evidence="4" id="KW-1185">Reference proteome</keyword>
<evidence type="ECO:0000313" key="5">
    <source>
        <dbReference type="RefSeq" id="XP_005183158.1"/>
    </source>
</evidence>
<dbReference type="RefSeq" id="XP_005183158.1">
    <property type="nucleotide sequence ID" value="XM_005183101.3"/>
</dbReference>
<sequence length="713" mass="80973">MAKDVETSTIPSTPSVATSEEEEQSNKSDTKVPKKSHAAANLNNRCSVCFQRFTTLQECLKHELLEHSLQKKNGAKNGTNVESRIKATIKSLKSQEKQEERKKVHTALVQCQKGQELMAIMKHLCMDNDSLVLIFTRIQTCLEKELRFLGSVRIFPFGSIASRLALRDADIDIFLDASEIPTRDDKKLATPQKRGAFNRISAALHRSPLFVDVFAIRNARVPIIKCKHRDTGFSIDINISCPSSMENTQFISELVQNDRRLHELLLFLKLWAKNMHIIGRANMTSYCLITMIIFYLQQPLKLPGGEHRILKSVKSLQKDCQARLVQGINYSFDLKTMANKPKIPKGFSSLDLIKGFFNFYKNYNFEDNLISPFYGRSIVKKDFNEDNYKEYSKQLVTIGQYLNGVPPEPIQLDRCMCVQDSFGLNHNVARSMLPPNKKYFIMCLENAAVICENLNKTTAGEILEKLLYETIAVANPSIEKQIVLAQNQTNAKTVANDNTGAGNGVTIESAKCLAHTMTPSKSDLNILTTSQALNTNNTMDILRSWCDHYKEAIQKMLTDFFHMELQPDSHTPQKQQRLENAQLSESWHMSASVDLWSNRFFQKTTHQTFWEYQMAQTERLHAIRRQDAKFAVQINAILSIDIAADYTSITLKITLPDGSPTSSLNKRDPLRKFFNIFRNTLQNYGLKDALDKSEEAKTTKPLDGDLTANDVKS</sequence>
<dbReference type="Proteomes" id="UP001652621">
    <property type="component" value="Unplaced"/>
</dbReference>
<dbReference type="PROSITE" id="PS00028">
    <property type="entry name" value="ZINC_FINGER_C2H2_1"/>
    <property type="match status" value="1"/>
</dbReference>
<dbReference type="Gene3D" id="1.10.1410.10">
    <property type="match status" value="1"/>
</dbReference>
<dbReference type="Pfam" id="PF23712">
    <property type="entry name" value="Mkg_C"/>
    <property type="match status" value="1"/>
</dbReference>
<gene>
    <name evidence="3" type="primary">101897169</name>
    <name evidence="5" type="synonym">LOC101897169</name>
</gene>
<proteinExistence type="predicted"/>
<dbReference type="EnsemblMetazoa" id="MDOA012073-RA">
    <property type="protein sequence ID" value="MDOA012073-PA"/>
    <property type="gene ID" value="MDOA012073"/>
</dbReference>
<dbReference type="InterPro" id="IPR013087">
    <property type="entry name" value="Znf_C2H2_type"/>
</dbReference>
<dbReference type="AlphaFoldDB" id="A0A1I8N6K7"/>
<dbReference type="STRING" id="7370.A0A1I8N6K7"/>
<reference evidence="5" key="2">
    <citation type="submission" date="2025-04" db="UniProtKB">
        <authorList>
            <consortium name="RefSeq"/>
        </authorList>
    </citation>
    <scope>IDENTIFICATION</scope>
    <source>
        <strain evidence="5">Aabys</strain>
    </source>
</reference>
<dbReference type="SUPFAM" id="SSF81631">
    <property type="entry name" value="PAP/OAS1 substrate-binding domain"/>
    <property type="match status" value="1"/>
</dbReference>
<dbReference type="Gene3D" id="3.30.460.10">
    <property type="entry name" value="Beta Polymerase, domain 2"/>
    <property type="match status" value="1"/>
</dbReference>
<dbReference type="VEuPathDB" id="VectorBase:MDOMA2_011925"/>
<organism evidence="3">
    <name type="scientific">Musca domestica</name>
    <name type="common">House fly</name>
    <dbReference type="NCBI Taxonomy" id="7370"/>
    <lineage>
        <taxon>Eukaryota</taxon>
        <taxon>Metazoa</taxon>
        <taxon>Ecdysozoa</taxon>
        <taxon>Arthropoda</taxon>
        <taxon>Hexapoda</taxon>
        <taxon>Insecta</taxon>
        <taxon>Pterygota</taxon>
        <taxon>Neoptera</taxon>
        <taxon>Endopterygota</taxon>
        <taxon>Diptera</taxon>
        <taxon>Brachycera</taxon>
        <taxon>Muscomorpha</taxon>
        <taxon>Muscoidea</taxon>
        <taxon>Muscidae</taxon>
        <taxon>Musca</taxon>
    </lineage>
</organism>
<name>A0A1I8N6K7_MUSDO</name>
<dbReference type="GO" id="GO:0050265">
    <property type="term" value="F:RNA uridylyltransferase activity"/>
    <property type="evidence" value="ECO:0007669"/>
    <property type="project" value="TreeGrafter"/>
</dbReference>
<dbReference type="OrthoDB" id="419694at2759"/>
<dbReference type="CDD" id="cd05402">
    <property type="entry name" value="NT_PAP_TUTase"/>
    <property type="match status" value="1"/>
</dbReference>
<feature type="region of interest" description="Disordered" evidence="1">
    <location>
        <begin position="1"/>
        <end position="36"/>
    </location>
</feature>
<dbReference type="Pfam" id="PF22600">
    <property type="entry name" value="MTPAP-like_central"/>
    <property type="match status" value="1"/>
</dbReference>